<reference evidence="2 3" key="1">
    <citation type="submission" date="2021-03" db="EMBL/GenBank/DDBJ databases">
        <title>Complete Genome Sequences of Two Lysobacter Strains Isolated from Sea Water (Lysobacter caseinilyticus) and Soil (Lysobacter helvus) in South Korea.</title>
        <authorList>
            <person name="Watanabe Y."/>
            <person name="Arakawa K."/>
        </authorList>
    </citation>
    <scope>NUCLEOTIDE SEQUENCE [LARGE SCALE GENOMIC DNA]</scope>
    <source>
        <strain evidence="2 3">KVB24</strain>
    </source>
</reference>
<dbReference type="Gene3D" id="3.40.50.1580">
    <property type="entry name" value="Nucleoside phosphorylase domain"/>
    <property type="match status" value="1"/>
</dbReference>
<dbReference type="PANTHER" id="PTHR46832:SF1">
    <property type="entry name" value="5'-METHYLTHIOADENOSINE_S-ADENOSYLHOMOCYSTEINE NUCLEOSIDASE"/>
    <property type="match status" value="1"/>
</dbReference>
<dbReference type="SUPFAM" id="SSF52172">
    <property type="entry name" value="CheY-like"/>
    <property type="match status" value="1"/>
</dbReference>
<proteinExistence type="predicted"/>
<organism evidence="2 3">
    <name type="scientific">Noviluteimonas caseinilytica</name>
    <dbReference type="NCBI Taxonomy" id="2675101"/>
    <lineage>
        <taxon>Bacteria</taxon>
        <taxon>Pseudomonadati</taxon>
        <taxon>Pseudomonadota</taxon>
        <taxon>Gammaproteobacteria</taxon>
        <taxon>Lysobacterales</taxon>
        <taxon>Lysobacteraceae</taxon>
        <taxon>Noviluteimonas</taxon>
    </lineage>
</organism>
<evidence type="ECO:0000259" key="1">
    <source>
        <dbReference type="SMART" id="SM00448"/>
    </source>
</evidence>
<name>A0ABM7Q597_9GAMM</name>
<keyword evidence="2" id="KW-0418">Kinase</keyword>
<sequence>MTTLRVLVVDDEHEKVVAISTELNKLGLPIHIESRTDAASARRLLQSERFDLVLIDVSLPDALDTGPSPMAGFDFYDLISIDDQIYIPRSILFITAKEDKLEESRAEANARGVELCEVHPASEIWRPFLAARARLVYRHVKSEGSTDVDVAVITAMRTPELSEVLALDYGWQRKRFPGDPSTYHFGVATTDGRSIKVVAVAASRKGMSASAAVAAKVATKLKPKYLVMLGICAGIPGKTNLGDVIVASSTWDWGSGKHTQDESGSVVFKTGALQSTLDPTLLEIARDVGEELEVRQKIRAGWTAAMPAGEFSVHAGPMATGASVLAHEGLVEGIVDQNRDVLGIEMEAYAVMAAAESCKCGAIVLKSVCDYADASKSDDWQKYAAYTSAMFFSHLIGKLPL</sequence>
<keyword evidence="2" id="KW-0808">Transferase</keyword>
<dbReference type="InterPro" id="IPR000845">
    <property type="entry name" value="Nucleoside_phosphorylase_d"/>
</dbReference>
<dbReference type="Pfam" id="PF01048">
    <property type="entry name" value="PNP_UDP_1"/>
    <property type="match status" value="1"/>
</dbReference>
<keyword evidence="3" id="KW-1185">Reference proteome</keyword>
<protein>
    <submittedName>
        <fullName evidence="2">Histidine kinase</fullName>
    </submittedName>
</protein>
<dbReference type="SUPFAM" id="SSF53167">
    <property type="entry name" value="Purine and uridine phosphorylases"/>
    <property type="match status" value="1"/>
</dbReference>
<dbReference type="CDD" id="cd00156">
    <property type="entry name" value="REC"/>
    <property type="match status" value="1"/>
</dbReference>
<feature type="domain" description="Response regulatory" evidence="1">
    <location>
        <begin position="4"/>
        <end position="133"/>
    </location>
</feature>
<dbReference type="Proteomes" id="UP000681317">
    <property type="component" value="Chromosome"/>
</dbReference>
<dbReference type="PANTHER" id="PTHR46832">
    <property type="entry name" value="5'-METHYLTHIOADENOSINE/S-ADENOSYLHOMOCYSTEINE NUCLEOSIDASE"/>
    <property type="match status" value="1"/>
</dbReference>
<dbReference type="InterPro" id="IPR035994">
    <property type="entry name" value="Nucleoside_phosphorylase_sf"/>
</dbReference>
<dbReference type="SMART" id="SM00448">
    <property type="entry name" value="REC"/>
    <property type="match status" value="1"/>
</dbReference>
<dbReference type="InterPro" id="IPR001789">
    <property type="entry name" value="Sig_transdc_resp-reg_receiver"/>
</dbReference>
<dbReference type="GO" id="GO:0016301">
    <property type="term" value="F:kinase activity"/>
    <property type="evidence" value="ECO:0007669"/>
    <property type="project" value="UniProtKB-KW"/>
</dbReference>
<gene>
    <name evidence="2" type="ORF">LYSCAS_14860</name>
</gene>
<evidence type="ECO:0000313" key="2">
    <source>
        <dbReference type="EMBL" id="BCT92462.1"/>
    </source>
</evidence>
<dbReference type="RefSeq" id="WP_213437257.1">
    <property type="nucleotide sequence ID" value="NZ_AP024545.1"/>
</dbReference>
<evidence type="ECO:0000313" key="3">
    <source>
        <dbReference type="Proteomes" id="UP000681317"/>
    </source>
</evidence>
<dbReference type="Pfam" id="PF00072">
    <property type="entry name" value="Response_reg"/>
    <property type="match status" value="1"/>
</dbReference>
<dbReference type="Gene3D" id="3.40.50.2300">
    <property type="match status" value="1"/>
</dbReference>
<accession>A0ABM7Q597</accession>
<dbReference type="InterPro" id="IPR011006">
    <property type="entry name" value="CheY-like_superfamily"/>
</dbReference>
<dbReference type="EMBL" id="AP024545">
    <property type="protein sequence ID" value="BCT92462.1"/>
    <property type="molecule type" value="Genomic_DNA"/>
</dbReference>